<evidence type="ECO:0000256" key="3">
    <source>
        <dbReference type="RuleBase" id="RU362118"/>
    </source>
</evidence>
<evidence type="ECO:0000256" key="1">
    <source>
        <dbReference type="ARBA" id="ARBA00001933"/>
    </source>
</evidence>
<keyword evidence="2 3" id="KW-0663">Pyridoxal phosphate</keyword>
<evidence type="ECO:0008006" key="6">
    <source>
        <dbReference type="Google" id="ProtNLM"/>
    </source>
</evidence>
<dbReference type="GO" id="GO:0003962">
    <property type="term" value="F:cystathionine gamma-synthase activity"/>
    <property type="evidence" value="ECO:0007669"/>
    <property type="project" value="TreeGrafter"/>
</dbReference>
<comment type="similarity">
    <text evidence="3">Belongs to the trans-sulfuration enzymes family.</text>
</comment>
<accession>A0A9P7NDW9</accession>
<evidence type="ECO:0000256" key="2">
    <source>
        <dbReference type="ARBA" id="ARBA00022898"/>
    </source>
</evidence>
<dbReference type="InterPro" id="IPR051750">
    <property type="entry name" value="Trans-sulfuration_enzymes"/>
</dbReference>
<dbReference type="InterPro" id="IPR015421">
    <property type="entry name" value="PyrdxlP-dep_Trfase_major"/>
</dbReference>
<comment type="cofactor">
    <cofactor evidence="1 3">
        <name>pyridoxal 5'-phosphate</name>
        <dbReference type="ChEBI" id="CHEBI:597326"/>
    </cofactor>
</comment>
<dbReference type="Gene3D" id="3.40.640.10">
    <property type="entry name" value="Type I PLP-dependent aspartate aminotransferase-like (Major domain)"/>
    <property type="match status" value="1"/>
</dbReference>
<dbReference type="PANTHER" id="PTHR42699:SF1">
    <property type="entry name" value="CYSTATHIONINE GAMMA-SYNTHASE-RELATED"/>
    <property type="match status" value="1"/>
</dbReference>
<protein>
    <recommendedName>
        <fullName evidence="6">O-succinylhomoserine (Thiol)-lyase</fullName>
    </recommendedName>
</protein>
<dbReference type="SUPFAM" id="SSF53383">
    <property type="entry name" value="PLP-dependent transferases"/>
    <property type="match status" value="1"/>
</dbReference>
<dbReference type="EMBL" id="SRPW01000785">
    <property type="protein sequence ID" value="KAG6012086.1"/>
    <property type="molecule type" value="Genomic_DNA"/>
</dbReference>
<reference evidence="4" key="1">
    <citation type="journal article" date="2020" name="bioRxiv">
        <title>Whole genome comparisons of ergot fungi reveals the divergence and evolution of species within the genus Claviceps are the result of varying mechanisms driving genome evolution and host range expansion.</title>
        <authorList>
            <person name="Wyka S.A."/>
            <person name="Mondo S.J."/>
            <person name="Liu M."/>
            <person name="Dettman J."/>
            <person name="Nalam V."/>
            <person name="Broders K.D."/>
        </authorList>
    </citation>
    <scope>NUCLEOTIDE SEQUENCE</scope>
    <source>
        <strain evidence="4">CCC 602</strain>
    </source>
</reference>
<name>A0A9P7NDW9_9HYPO</name>
<proteinExistence type="inferred from homology"/>
<dbReference type="InterPro" id="IPR000277">
    <property type="entry name" value="Cys/Met-Metab_PyrdxlP-dep_enz"/>
</dbReference>
<evidence type="ECO:0000313" key="5">
    <source>
        <dbReference type="Proteomes" id="UP000748025"/>
    </source>
</evidence>
<dbReference type="Pfam" id="PF01053">
    <property type="entry name" value="Cys_Met_Meta_PP"/>
    <property type="match status" value="1"/>
</dbReference>
<dbReference type="InterPro" id="IPR015422">
    <property type="entry name" value="PyrdxlP-dep_Trfase_small"/>
</dbReference>
<gene>
    <name evidence="4" type="ORF">E4U43_007945</name>
</gene>
<dbReference type="OrthoDB" id="310895at2759"/>
<dbReference type="AlphaFoldDB" id="A0A9P7NDW9"/>
<keyword evidence="5" id="KW-1185">Reference proteome</keyword>
<evidence type="ECO:0000313" key="4">
    <source>
        <dbReference type="EMBL" id="KAG6012086.1"/>
    </source>
</evidence>
<dbReference type="InterPro" id="IPR015424">
    <property type="entry name" value="PyrdxlP-dep_Trfase"/>
</dbReference>
<comment type="caution">
    <text evidence="4">The sequence shown here is derived from an EMBL/GenBank/DDBJ whole genome shotgun (WGS) entry which is preliminary data.</text>
</comment>
<sequence>MQDPQTLQLAFVYSACFARLTPSVVQAVSVSLPTWQDTLGWAKRDPDILAHLQTGYPRFFIHRLIDRLASRLLQWAMRNPDRWSLPCLETPQEEDQERTGLLAMIFPHARLASSCVGYLESVDLPDQSSRGPAIFAFQVNITGQIDLVSSGDVSPMSNSPQCLYVVVYPERLFKEAKAFWQHTGFGISSRHAVYWSANASFLFQDTDDNGNDKLSVLPSISDTKDAANTIRHRISGLLSSELCPVRADDVFLYSTGMSAIANSASALCHLRKGSDEPFRVAAFGFLYVDSFKVLTKVMKFECKLYGHASPSDMDQLERDLRDGGMRIHALYTEFPGNPLLGSLDLHRLHALSRRFDFHLVIDDTIGTAVNLGLAPFCDVLCTSLTKMFSGGSNVMGGSVAISPKCHNKDALRAALSSQYLDTYFPEDTLVMEANSRDFAQRMSVANRNAEALADRLRKHGSVDEVFYPLGSATQHLYERYKRAAVEAGYGYLLSVRFVKPAAAIAFYDALEVAKGPSLGTNFSLCCAYTWLAHATELEWAAGFGVVEDLVRISVGVERRKLLEERIDVALRAAGEAC</sequence>
<organism evidence="4 5">
    <name type="scientific">Claviceps pusilla</name>
    <dbReference type="NCBI Taxonomy" id="123648"/>
    <lineage>
        <taxon>Eukaryota</taxon>
        <taxon>Fungi</taxon>
        <taxon>Dikarya</taxon>
        <taxon>Ascomycota</taxon>
        <taxon>Pezizomycotina</taxon>
        <taxon>Sordariomycetes</taxon>
        <taxon>Hypocreomycetidae</taxon>
        <taxon>Hypocreales</taxon>
        <taxon>Clavicipitaceae</taxon>
        <taxon>Claviceps</taxon>
    </lineage>
</organism>
<dbReference type="Proteomes" id="UP000748025">
    <property type="component" value="Unassembled WGS sequence"/>
</dbReference>
<dbReference type="Gene3D" id="3.90.1150.10">
    <property type="entry name" value="Aspartate Aminotransferase, domain 1"/>
    <property type="match status" value="1"/>
</dbReference>
<dbReference type="GO" id="GO:0019346">
    <property type="term" value="P:transsulfuration"/>
    <property type="evidence" value="ECO:0007669"/>
    <property type="project" value="InterPro"/>
</dbReference>
<dbReference type="PANTHER" id="PTHR42699">
    <property type="match status" value="1"/>
</dbReference>
<dbReference type="GO" id="GO:0030170">
    <property type="term" value="F:pyridoxal phosphate binding"/>
    <property type="evidence" value="ECO:0007669"/>
    <property type="project" value="InterPro"/>
</dbReference>